<sequence length="163" mass="17995">MASSSPQNIFDDPGIFLKNYRQLREQDSGLNGLLEIPELYSLLPALDGLKILDLGCGFGDFARFARAHGAASVIGYDISEKMLAQARAATQDANISYHNLPLEQFSPEGETWDLAISSLALHYIEDFARLSNTDLCRVKTRRGVYLLCGTSDMHRFPGRLAAV</sequence>
<dbReference type="GO" id="GO:0008168">
    <property type="term" value="F:methyltransferase activity"/>
    <property type="evidence" value="ECO:0007669"/>
    <property type="project" value="UniProtKB-KW"/>
</dbReference>
<dbReference type="STRING" id="158822.LH23_14130"/>
<evidence type="ECO:0000259" key="3">
    <source>
        <dbReference type="Pfam" id="PF13649"/>
    </source>
</evidence>
<dbReference type="PANTHER" id="PTHR43861">
    <property type="entry name" value="TRANS-ACONITATE 2-METHYLTRANSFERASE-RELATED"/>
    <property type="match status" value="1"/>
</dbReference>
<organism evidence="4 5">
    <name type="scientific">Cedecea neteri</name>
    <dbReference type="NCBI Taxonomy" id="158822"/>
    <lineage>
        <taxon>Bacteria</taxon>
        <taxon>Pseudomonadati</taxon>
        <taxon>Pseudomonadota</taxon>
        <taxon>Gammaproteobacteria</taxon>
        <taxon>Enterobacterales</taxon>
        <taxon>Enterobacteriaceae</taxon>
        <taxon>Cedecea</taxon>
    </lineage>
</organism>
<accession>A0A2X3INX5</accession>
<evidence type="ECO:0000313" key="5">
    <source>
        <dbReference type="Proteomes" id="UP000251197"/>
    </source>
</evidence>
<gene>
    <name evidence="4" type="ORF">NCTC12120_07250</name>
</gene>
<dbReference type="GO" id="GO:0032259">
    <property type="term" value="P:methylation"/>
    <property type="evidence" value="ECO:0007669"/>
    <property type="project" value="UniProtKB-KW"/>
</dbReference>
<dbReference type="Pfam" id="PF13649">
    <property type="entry name" value="Methyltransf_25"/>
    <property type="match status" value="1"/>
</dbReference>
<evidence type="ECO:0000256" key="2">
    <source>
        <dbReference type="ARBA" id="ARBA00022679"/>
    </source>
</evidence>
<dbReference type="Gene3D" id="3.40.50.150">
    <property type="entry name" value="Vaccinia Virus protein VP39"/>
    <property type="match status" value="1"/>
</dbReference>
<dbReference type="InterPro" id="IPR041698">
    <property type="entry name" value="Methyltransf_25"/>
</dbReference>
<proteinExistence type="predicted"/>
<dbReference type="SUPFAM" id="SSF53335">
    <property type="entry name" value="S-adenosyl-L-methionine-dependent methyltransferases"/>
    <property type="match status" value="1"/>
</dbReference>
<evidence type="ECO:0000313" key="4">
    <source>
        <dbReference type="EMBL" id="SQC94132.1"/>
    </source>
</evidence>
<dbReference type="CDD" id="cd02440">
    <property type="entry name" value="AdoMet_MTases"/>
    <property type="match status" value="1"/>
</dbReference>
<dbReference type="InterPro" id="IPR029063">
    <property type="entry name" value="SAM-dependent_MTases_sf"/>
</dbReference>
<dbReference type="EMBL" id="UAVU01000012">
    <property type="protein sequence ID" value="SQC94132.1"/>
    <property type="molecule type" value="Genomic_DNA"/>
</dbReference>
<keyword evidence="1 4" id="KW-0489">Methyltransferase</keyword>
<dbReference type="Proteomes" id="UP000251197">
    <property type="component" value="Unassembled WGS sequence"/>
</dbReference>
<keyword evidence="2 4" id="KW-0808">Transferase</keyword>
<dbReference type="PANTHER" id="PTHR43861:SF1">
    <property type="entry name" value="TRANS-ACONITATE 2-METHYLTRANSFERASE"/>
    <property type="match status" value="1"/>
</dbReference>
<protein>
    <submittedName>
        <fullName evidence="4">Trans-aconitate methyltransferase</fullName>
    </submittedName>
</protein>
<dbReference type="AlphaFoldDB" id="A0A2X3INX5"/>
<feature type="domain" description="Methyltransferase" evidence="3">
    <location>
        <begin position="51"/>
        <end position="126"/>
    </location>
</feature>
<reference evidence="4 5" key="1">
    <citation type="submission" date="2018-06" db="EMBL/GenBank/DDBJ databases">
        <authorList>
            <consortium name="Pathogen Informatics"/>
            <person name="Doyle S."/>
        </authorList>
    </citation>
    <scope>NUCLEOTIDE SEQUENCE [LARGE SCALE GENOMIC DNA]</scope>
    <source>
        <strain evidence="4 5">NCTC12120</strain>
    </source>
</reference>
<name>A0A2X3INX5_9ENTR</name>
<evidence type="ECO:0000256" key="1">
    <source>
        <dbReference type="ARBA" id="ARBA00022603"/>
    </source>
</evidence>